<keyword evidence="2" id="KW-0732">Signal</keyword>
<gene>
    <name evidence="3" type="ORF">KOR34_20690</name>
</gene>
<proteinExistence type="predicted"/>
<name>A0A5C5VHH0_9BACT</name>
<dbReference type="AlphaFoldDB" id="A0A5C5VHH0"/>
<reference evidence="3 4" key="1">
    <citation type="submission" date="2019-02" db="EMBL/GenBank/DDBJ databases">
        <title>Deep-cultivation of Planctomycetes and their phenomic and genomic characterization uncovers novel biology.</title>
        <authorList>
            <person name="Wiegand S."/>
            <person name="Jogler M."/>
            <person name="Boedeker C."/>
            <person name="Pinto D."/>
            <person name="Vollmers J."/>
            <person name="Rivas-Marin E."/>
            <person name="Kohn T."/>
            <person name="Peeters S.H."/>
            <person name="Heuer A."/>
            <person name="Rast P."/>
            <person name="Oberbeckmann S."/>
            <person name="Bunk B."/>
            <person name="Jeske O."/>
            <person name="Meyerdierks A."/>
            <person name="Storesund J.E."/>
            <person name="Kallscheuer N."/>
            <person name="Luecker S."/>
            <person name="Lage O.M."/>
            <person name="Pohl T."/>
            <person name="Merkel B.J."/>
            <person name="Hornburger P."/>
            <person name="Mueller R.-W."/>
            <person name="Bruemmer F."/>
            <person name="Labrenz M."/>
            <person name="Spormann A.M."/>
            <person name="Op Den Camp H."/>
            <person name="Overmann J."/>
            <person name="Amann R."/>
            <person name="Jetten M.S.M."/>
            <person name="Mascher T."/>
            <person name="Medema M.H."/>
            <person name="Devos D.P."/>
            <person name="Kaster A.-K."/>
            <person name="Ovreas L."/>
            <person name="Rohde M."/>
            <person name="Galperin M.Y."/>
            <person name="Jogler C."/>
        </authorList>
    </citation>
    <scope>NUCLEOTIDE SEQUENCE [LARGE SCALE GENOMIC DNA]</scope>
    <source>
        <strain evidence="3 4">KOR34</strain>
    </source>
</reference>
<keyword evidence="1" id="KW-0812">Transmembrane</keyword>
<feature type="transmembrane region" description="Helical" evidence="1">
    <location>
        <begin position="190"/>
        <end position="213"/>
    </location>
</feature>
<feature type="signal peptide" evidence="2">
    <location>
        <begin position="1"/>
        <end position="26"/>
    </location>
</feature>
<accession>A0A5C5VHH0</accession>
<evidence type="ECO:0000256" key="2">
    <source>
        <dbReference type="SAM" id="SignalP"/>
    </source>
</evidence>
<comment type="caution">
    <text evidence="3">The sequence shown here is derived from an EMBL/GenBank/DDBJ whole genome shotgun (WGS) entry which is preliminary data.</text>
</comment>
<evidence type="ECO:0000313" key="3">
    <source>
        <dbReference type="EMBL" id="TWT37122.1"/>
    </source>
</evidence>
<dbReference type="OrthoDB" id="9837955at2"/>
<organism evidence="3 4">
    <name type="scientific">Posidoniimonas corsicana</name>
    <dbReference type="NCBI Taxonomy" id="1938618"/>
    <lineage>
        <taxon>Bacteria</taxon>
        <taxon>Pseudomonadati</taxon>
        <taxon>Planctomycetota</taxon>
        <taxon>Planctomycetia</taxon>
        <taxon>Pirellulales</taxon>
        <taxon>Lacipirellulaceae</taxon>
        <taxon>Posidoniimonas</taxon>
    </lineage>
</organism>
<keyword evidence="1" id="KW-0472">Membrane</keyword>
<protein>
    <recommendedName>
        <fullName evidence="5">PEP-CTERM protein-sorting domain-containing protein</fullName>
    </recommendedName>
</protein>
<evidence type="ECO:0008006" key="5">
    <source>
        <dbReference type="Google" id="ProtNLM"/>
    </source>
</evidence>
<sequence length="221" mass="22319" precursor="true">MKSLFKASVFAAACTLIGASSSFAMLAVDFGTSTSPVESGFTGVSSVGPSGIGSIGGSPVSLSITTGTTPGTFGTGDKGGPDALNRDWIKSTTSSNSAGDFIDLVLSGVPAGSYTFTGFFHLTDPSTGQYANAETLVALDGAPKLSVVRSEGTETPASGSFNFSTDGSGDLTFSVTLADANKRPVLINGFTLAAVPEAGAFLVWSMLSGVAVVRYRGKRRA</sequence>
<keyword evidence="4" id="KW-1185">Reference proteome</keyword>
<feature type="chain" id="PRO_5022855071" description="PEP-CTERM protein-sorting domain-containing protein" evidence="2">
    <location>
        <begin position="27"/>
        <end position="221"/>
    </location>
</feature>
<evidence type="ECO:0000256" key="1">
    <source>
        <dbReference type="SAM" id="Phobius"/>
    </source>
</evidence>
<evidence type="ECO:0000313" key="4">
    <source>
        <dbReference type="Proteomes" id="UP000316714"/>
    </source>
</evidence>
<dbReference type="EMBL" id="SIHJ01000001">
    <property type="protein sequence ID" value="TWT37122.1"/>
    <property type="molecule type" value="Genomic_DNA"/>
</dbReference>
<dbReference type="Proteomes" id="UP000316714">
    <property type="component" value="Unassembled WGS sequence"/>
</dbReference>
<keyword evidence="1" id="KW-1133">Transmembrane helix</keyword>
<dbReference type="RefSeq" id="WP_146564477.1">
    <property type="nucleotide sequence ID" value="NZ_SIHJ01000001.1"/>
</dbReference>